<evidence type="ECO:0000256" key="1">
    <source>
        <dbReference type="ARBA" id="ARBA00004370"/>
    </source>
</evidence>
<protein>
    <recommendedName>
        <fullName evidence="8">Ig-like domain-containing protein</fullName>
    </recommendedName>
</protein>
<dbReference type="Proteomes" id="UP000288216">
    <property type="component" value="Unassembled WGS sequence"/>
</dbReference>
<keyword evidence="10" id="KW-1185">Reference proteome</keyword>
<dbReference type="PROSITE" id="PS50835">
    <property type="entry name" value="IG_LIKE"/>
    <property type="match status" value="1"/>
</dbReference>
<reference evidence="9 10" key="1">
    <citation type="journal article" date="2018" name="Nat. Ecol. Evol.">
        <title>Shark genomes provide insights into elasmobranch evolution and the origin of vertebrates.</title>
        <authorList>
            <person name="Hara Y"/>
            <person name="Yamaguchi K"/>
            <person name="Onimaru K"/>
            <person name="Kadota M"/>
            <person name="Koyanagi M"/>
            <person name="Keeley SD"/>
            <person name="Tatsumi K"/>
            <person name="Tanaka K"/>
            <person name="Motone F"/>
            <person name="Kageyama Y"/>
            <person name="Nozu R"/>
            <person name="Adachi N"/>
            <person name="Nishimura O"/>
            <person name="Nakagawa R"/>
            <person name="Tanegashima C"/>
            <person name="Kiyatake I"/>
            <person name="Matsumoto R"/>
            <person name="Murakumo K"/>
            <person name="Nishida K"/>
            <person name="Terakita A"/>
            <person name="Kuratani S"/>
            <person name="Sato K"/>
            <person name="Hyodo S Kuraku.S."/>
        </authorList>
    </citation>
    <scope>NUCLEOTIDE SEQUENCE [LARGE SCALE GENOMIC DNA]</scope>
</reference>
<feature type="signal peptide" evidence="7">
    <location>
        <begin position="1"/>
        <end position="19"/>
    </location>
</feature>
<dbReference type="PANTHER" id="PTHR19256">
    <property type="entry name" value="T-CELL RECEPTOR GAMMA CHAIN"/>
    <property type="match status" value="1"/>
</dbReference>
<keyword evidence="2" id="KW-0812">Transmembrane</keyword>
<accession>A0A401PUP6</accession>
<evidence type="ECO:0000313" key="10">
    <source>
        <dbReference type="Proteomes" id="UP000288216"/>
    </source>
</evidence>
<evidence type="ECO:0000256" key="6">
    <source>
        <dbReference type="ARBA" id="ARBA00023319"/>
    </source>
</evidence>
<dbReference type="InterPro" id="IPR036179">
    <property type="entry name" value="Ig-like_dom_sf"/>
</dbReference>
<dbReference type="InterPro" id="IPR007110">
    <property type="entry name" value="Ig-like_dom"/>
</dbReference>
<comment type="caution">
    <text evidence="9">The sequence shown here is derived from an EMBL/GenBank/DDBJ whole genome shotgun (WGS) entry which is preliminary data.</text>
</comment>
<dbReference type="SUPFAM" id="SSF48726">
    <property type="entry name" value="Immunoglobulin"/>
    <property type="match status" value="1"/>
</dbReference>
<dbReference type="PANTHER" id="PTHR19256:SF65">
    <property type="entry name" value="T CELL RECEPTOR GAMMA CONSTANT 1-RELATED"/>
    <property type="match status" value="1"/>
</dbReference>
<gene>
    <name evidence="9" type="ORF">scyTo_0021041</name>
</gene>
<dbReference type="OrthoDB" id="8924181at2759"/>
<proteinExistence type="predicted"/>
<evidence type="ECO:0000313" key="9">
    <source>
        <dbReference type="EMBL" id="GCB76860.1"/>
    </source>
</evidence>
<keyword evidence="6" id="KW-0393">Immunoglobulin domain</keyword>
<keyword evidence="5" id="KW-0675">Receptor</keyword>
<evidence type="ECO:0000256" key="5">
    <source>
        <dbReference type="ARBA" id="ARBA00023170"/>
    </source>
</evidence>
<dbReference type="InterPro" id="IPR051117">
    <property type="entry name" value="TRG_var/const_region"/>
</dbReference>
<evidence type="ECO:0000256" key="3">
    <source>
        <dbReference type="ARBA" id="ARBA00022989"/>
    </source>
</evidence>
<feature type="chain" id="PRO_5019019565" description="Ig-like domain-containing protein" evidence="7">
    <location>
        <begin position="20"/>
        <end position="119"/>
    </location>
</feature>
<keyword evidence="4" id="KW-0472">Membrane</keyword>
<dbReference type="InterPro" id="IPR013106">
    <property type="entry name" value="Ig_V-set"/>
</dbReference>
<keyword evidence="3" id="KW-1133">Transmembrane helix</keyword>
<dbReference type="SMART" id="SM00406">
    <property type="entry name" value="IGv"/>
    <property type="match status" value="1"/>
</dbReference>
<dbReference type="OMA" id="THILLHM"/>
<dbReference type="AlphaFoldDB" id="A0A401PUP6"/>
<keyword evidence="7" id="KW-0732">Signal</keyword>
<sequence>MEGHIVVILLTSFLGKSGAQTLTQSLSMTRLPNKTVRFECEIDVSDFSSAVIHWYRQSPGQGLQRMLYYKNPSETAQDITNRVLFAEKRPATKSCSLLLRDIREDESGMYYCALWDHTV</sequence>
<dbReference type="STRING" id="75743.A0A401PUP6"/>
<organism evidence="9 10">
    <name type="scientific">Scyliorhinus torazame</name>
    <name type="common">Cloudy catshark</name>
    <name type="synonym">Catulus torazame</name>
    <dbReference type="NCBI Taxonomy" id="75743"/>
    <lineage>
        <taxon>Eukaryota</taxon>
        <taxon>Metazoa</taxon>
        <taxon>Chordata</taxon>
        <taxon>Craniata</taxon>
        <taxon>Vertebrata</taxon>
        <taxon>Chondrichthyes</taxon>
        <taxon>Elasmobranchii</taxon>
        <taxon>Galeomorphii</taxon>
        <taxon>Galeoidea</taxon>
        <taxon>Carcharhiniformes</taxon>
        <taxon>Scyliorhinidae</taxon>
        <taxon>Scyliorhinus</taxon>
    </lineage>
</organism>
<dbReference type="GO" id="GO:0016020">
    <property type="term" value="C:membrane"/>
    <property type="evidence" value="ECO:0007669"/>
    <property type="project" value="UniProtKB-SubCell"/>
</dbReference>
<feature type="domain" description="Ig-like" evidence="8">
    <location>
        <begin position="33"/>
        <end position="119"/>
    </location>
</feature>
<dbReference type="Pfam" id="PF07686">
    <property type="entry name" value="V-set"/>
    <property type="match status" value="1"/>
</dbReference>
<evidence type="ECO:0000256" key="2">
    <source>
        <dbReference type="ARBA" id="ARBA00022692"/>
    </source>
</evidence>
<name>A0A401PUP6_SCYTO</name>
<comment type="subcellular location">
    <subcellularLocation>
        <location evidence="1">Membrane</location>
    </subcellularLocation>
</comment>
<dbReference type="InterPro" id="IPR013783">
    <property type="entry name" value="Ig-like_fold"/>
</dbReference>
<evidence type="ECO:0000256" key="4">
    <source>
        <dbReference type="ARBA" id="ARBA00023136"/>
    </source>
</evidence>
<dbReference type="Gene3D" id="2.60.40.10">
    <property type="entry name" value="Immunoglobulins"/>
    <property type="match status" value="1"/>
</dbReference>
<evidence type="ECO:0000256" key="7">
    <source>
        <dbReference type="SAM" id="SignalP"/>
    </source>
</evidence>
<evidence type="ECO:0000259" key="8">
    <source>
        <dbReference type="PROSITE" id="PS50835"/>
    </source>
</evidence>
<dbReference type="EMBL" id="BFAA01017969">
    <property type="protein sequence ID" value="GCB76860.1"/>
    <property type="molecule type" value="Genomic_DNA"/>
</dbReference>